<dbReference type="SUPFAM" id="SSF55729">
    <property type="entry name" value="Acyl-CoA N-acyltransferases (Nat)"/>
    <property type="match status" value="1"/>
</dbReference>
<dbReference type="AlphaFoldDB" id="A0A368JWX1"/>
<dbReference type="InterPro" id="IPR000182">
    <property type="entry name" value="GNAT_dom"/>
</dbReference>
<evidence type="ECO:0000313" key="3">
    <source>
        <dbReference type="Proteomes" id="UP000253420"/>
    </source>
</evidence>
<dbReference type="Proteomes" id="UP000253420">
    <property type="component" value="Unassembled WGS sequence"/>
</dbReference>
<comment type="caution">
    <text evidence="2">The sequence shown here is derived from an EMBL/GenBank/DDBJ whole genome shotgun (WGS) entry which is preliminary data.</text>
</comment>
<dbReference type="EMBL" id="QOZG01000036">
    <property type="protein sequence ID" value="RCS21451.1"/>
    <property type="molecule type" value="Genomic_DNA"/>
</dbReference>
<dbReference type="PROSITE" id="PS51186">
    <property type="entry name" value="GNAT"/>
    <property type="match status" value="1"/>
</dbReference>
<organism evidence="2 3">
    <name type="scientific">Phyllobacterium salinisoli</name>
    <dbReference type="NCBI Taxonomy" id="1899321"/>
    <lineage>
        <taxon>Bacteria</taxon>
        <taxon>Pseudomonadati</taxon>
        <taxon>Pseudomonadota</taxon>
        <taxon>Alphaproteobacteria</taxon>
        <taxon>Hyphomicrobiales</taxon>
        <taxon>Phyllobacteriaceae</taxon>
        <taxon>Phyllobacterium</taxon>
    </lineage>
</organism>
<name>A0A368JWX1_9HYPH</name>
<gene>
    <name evidence="2" type="ORF">DUT91_24010</name>
</gene>
<dbReference type="GO" id="GO:0016747">
    <property type="term" value="F:acyltransferase activity, transferring groups other than amino-acyl groups"/>
    <property type="evidence" value="ECO:0007669"/>
    <property type="project" value="InterPro"/>
</dbReference>
<evidence type="ECO:0000259" key="1">
    <source>
        <dbReference type="PROSITE" id="PS51186"/>
    </source>
</evidence>
<keyword evidence="3" id="KW-1185">Reference proteome</keyword>
<proteinExistence type="predicted"/>
<keyword evidence="2" id="KW-0808">Transferase</keyword>
<dbReference type="Gene3D" id="3.40.630.30">
    <property type="match status" value="1"/>
</dbReference>
<reference evidence="2 3" key="1">
    <citation type="submission" date="2018-07" db="EMBL/GenBank/DDBJ databases">
        <title>The draft genome of Phyllobacterium salinisoli.</title>
        <authorList>
            <person name="Liu L."/>
            <person name="Li L."/>
            <person name="Zhang X."/>
            <person name="Liang L."/>
        </authorList>
    </citation>
    <scope>NUCLEOTIDE SEQUENCE [LARGE SCALE GENOMIC DNA]</scope>
    <source>
        <strain evidence="2 3">LLAN61</strain>
    </source>
</reference>
<evidence type="ECO:0000313" key="2">
    <source>
        <dbReference type="EMBL" id="RCS21451.1"/>
    </source>
</evidence>
<dbReference type="InterPro" id="IPR016181">
    <property type="entry name" value="Acyl_CoA_acyltransferase"/>
</dbReference>
<sequence length="87" mass="9646">MPSLDLFAAFLQISAKRHQGNGAGRRLLQSGLKFCAEAGRPNVWLAVNAENERATSFYIRNGFEKAGETHFQIGDQAYPNHILRASL</sequence>
<dbReference type="Pfam" id="PF00583">
    <property type="entry name" value="Acetyltransf_1"/>
    <property type="match status" value="1"/>
</dbReference>
<dbReference type="OrthoDB" id="7205533at2"/>
<dbReference type="RefSeq" id="WP_114442921.1">
    <property type="nucleotide sequence ID" value="NZ_QOZG01000036.1"/>
</dbReference>
<accession>A0A368JWX1</accession>
<protein>
    <submittedName>
        <fullName evidence="2">GNAT family N-acetyltransferase</fullName>
    </submittedName>
</protein>
<feature type="domain" description="N-acetyltransferase" evidence="1">
    <location>
        <begin position="15"/>
        <end position="85"/>
    </location>
</feature>